<accession>A0ABD0KS86</accession>
<keyword evidence="1" id="KW-0472">Membrane</keyword>
<dbReference type="Pfam" id="PF02225">
    <property type="entry name" value="PA"/>
    <property type="match status" value="1"/>
</dbReference>
<keyword evidence="1" id="KW-1133">Transmembrane helix</keyword>
<comment type="caution">
    <text evidence="4">The sequence shown here is derived from an EMBL/GenBank/DDBJ whole genome shotgun (WGS) entry which is preliminary data.</text>
</comment>
<keyword evidence="1" id="KW-0812">Transmembrane</keyword>
<feature type="transmembrane region" description="Helical" evidence="1">
    <location>
        <begin position="194"/>
        <end position="212"/>
    </location>
</feature>
<feature type="chain" id="PRO_5044782946" description="PA domain-containing protein" evidence="2">
    <location>
        <begin position="27"/>
        <end position="213"/>
    </location>
</feature>
<keyword evidence="5" id="KW-1185">Reference proteome</keyword>
<reference evidence="4 5" key="1">
    <citation type="journal article" date="2023" name="Sci. Data">
        <title>Genome assembly of the Korean intertidal mud-creeper Batillaria attramentaria.</title>
        <authorList>
            <person name="Patra A.K."/>
            <person name="Ho P.T."/>
            <person name="Jun S."/>
            <person name="Lee S.J."/>
            <person name="Kim Y."/>
            <person name="Won Y.J."/>
        </authorList>
    </citation>
    <scope>NUCLEOTIDE SEQUENCE [LARGE SCALE GENOMIC DNA]</scope>
    <source>
        <strain evidence="4">Wonlab-2016</strain>
    </source>
</reference>
<feature type="signal peptide" evidence="2">
    <location>
        <begin position="1"/>
        <end position="26"/>
    </location>
</feature>
<proteinExistence type="predicted"/>
<evidence type="ECO:0000313" key="4">
    <source>
        <dbReference type="EMBL" id="KAK7489823.1"/>
    </source>
</evidence>
<keyword evidence="2" id="KW-0732">Signal</keyword>
<dbReference type="Proteomes" id="UP001519460">
    <property type="component" value="Unassembled WGS sequence"/>
</dbReference>
<evidence type="ECO:0000256" key="1">
    <source>
        <dbReference type="SAM" id="Phobius"/>
    </source>
</evidence>
<gene>
    <name evidence="4" type="ORF">BaRGS_00018845</name>
</gene>
<dbReference type="AlphaFoldDB" id="A0ABD0KS86"/>
<dbReference type="SUPFAM" id="SSF52025">
    <property type="entry name" value="PA domain"/>
    <property type="match status" value="1"/>
</dbReference>
<organism evidence="4 5">
    <name type="scientific">Batillaria attramentaria</name>
    <dbReference type="NCBI Taxonomy" id="370345"/>
    <lineage>
        <taxon>Eukaryota</taxon>
        <taxon>Metazoa</taxon>
        <taxon>Spiralia</taxon>
        <taxon>Lophotrochozoa</taxon>
        <taxon>Mollusca</taxon>
        <taxon>Gastropoda</taxon>
        <taxon>Caenogastropoda</taxon>
        <taxon>Sorbeoconcha</taxon>
        <taxon>Cerithioidea</taxon>
        <taxon>Batillariidae</taxon>
        <taxon>Batillaria</taxon>
    </lineage>
</organism>
<dbReference type="InterPro" id="IPR003137">
    <property type="entry name" value="PA_domain"/>
</dbReference>
<name>A0ABD0KS86_9CAEN</name>
<feature type="domain" description="PA" evidence="3">
    <location>
        <begin position="69"/>
        <end position="138"/>
    </location>
</feature>
<evidence type="ECO:0000256" key="2">
    <source>
        <dbReference type="SAM" id="SignalP"/>
    </source>
</evidence>
<dbReference type="InterPro" id="IPR046450">
    <property type="entry name" value="PA_dom_sf"/>
</dbReference>
<sequence>MKSKSLLIDVIAGLMVFSLLAPIASPLPKKPVHAMIAVSIMDSDTSSGALGNITYYHGLYGQRSLHTPVSGHLVHVRSKGNVNNGCSDYDHDLPTHDWVALIERGTCYFSEKVRVATRQYNASAVIIYDNQPSTHLVSMQSYVTDQVYVFVVQSTGRKLALLTDRDPAVHVHVNITALDLNAGSAASQPAGAFLLPYLAANVAVVLFVGVAIG</sequence>
<evidence type="ECO:0000313" key="5">
    <source>
        <dbReference type="Proteomes" id="UP001519460"/>
    </source>
</evidence>
<dbReference type="Gene3D" id="3.50.30.30">
    <property type="match status" value="1"/>
</dbReference>
<dbReference type="EMBL" id="JACVVK020000133">
    <property type="protein sequence ID" value="KAK7489823.1"/>
    <property type="molecule type" value="Genomic_DNA"/>
</dbReference>
<evidence type="ECO:0000259" key="3">
    <source>
        <dbReference type="Pfam" id="PF02225"/>
    </source>
</evidence>
<protein>
    <recommendedName>
        <fullName evidence="3">PA domain-containing protein</fullName>
    </recommendedName>
</protein>